<dbReference type="GO" id="GO:0000150">
    <property type="term" value="F:DNA strand exchange activity"/>
    <property type="evidence" value="ECO:0007669"/>
    <property type="project" value="InterPro"/>
</dbReference>
<dbReference type="PANTHER" id="PTHR30461:SF26">
    <property type="entry name" value="RESOLVASE HOMOLOG YNEB"/>
    <property type="match status" value="1"/>
</dbReference>
<dbReference type="InterPro" id="IPR006118">
    <property type="entry name" value="Recombinase_CS"/>
</dbReference>
<evidence type="ECO:0000256" key="1">
    <source>
        <dbReference type="ARBA" id="ARBA00009913"/>
    </source>
</evidence>
<organism evidence="8 9">
    <name type="scientific">Sedimentibacter saalensis</name>
    <dbReference type="NCBI Taxonomy" id="130788"/>
    <lineage>
        <taxon>Bacteria</taxon>
        <taxon>Bacillati</taxon>
        <taxon>Bacillota</taxon>
        <taxon>Tissierellia</taxon>
        <taxon>Sedimentibacter</taxon>
    </lineage>
</organism>
<evidence type="ECO:0000313" key="8">
    <source>
        <dbReference type="EMBL" id="TWH78153.1"/>
    </source>
</evidence>
<proteinExistence type="inferred from homology"/>
<keyword evidence="3" id="KW-0238">DNA-binding</keyword>
<dbReference type="Proteomes" id="UP000315343">
    <property type="component" value="Unassembled WGS sequence"/>
</dbReference>
<dbReference type="EMBL" id="VLKH01000010">
    <property type="protein sequence ID" value="TWH78153.1"/>
    <property type="molecule type" value="Genomic_DNA"/>
</dbReference>
<dbReference type="SUPFAM" id="SSF53041">
    <property type="entry name" value="Resolvase-like"/>
    <property type="match status" value="1"/>
</dbReference>
<keyword evidence="2" id="KW-0229">DNA integration</keyword>
<evidence type="ECO:0000256" key="4">
    <source>
        <dbReference type="ARBA" id="ARBA00023172"/>
    </source>
</evidence>
<evidence type="ECO:0000256" key="3">
    <source>
        <dbReference type="ARBA" id="ARBA00023125"/>
    </source>
</evidence>
<comment type="similarity">
    <text evidence="1">Belongs to the site-specific recombinase resolvase family.</text>
</comment>
<dbReference type="OrthoDB" id="9797501at2"/>
<keyword evidence="9" id="KW-1185">Reference proteome</keyword>
<dbReference type="InterPro" id="IPR050639">
    <property type="entry name" value="SSR_resolvase"/>
</dbReference>
<feature type="active site" description="O-(5'-phospho-DNA)-serine intermediate" evidence="5 6">
    <location>
        <position position="12"/>
    </location>
</feature>
<gene>
    <name evidence="8" type="ORF">LY60_02994</name>
</gene>
<evidence type="ECO:0000313" key="9">
    <source>
        <dbReference type="Proteomes" id="UP000315343"/>
    </source>
</evidence>
<dbReference type="InterPro" id="IPR036162">
    <property type="entry name" value="Resolvase-like_N_sf"/>
</dbReference>
<dbReference type="PANTHER" id="PTHR30461">
    <property type="entry name" value="DNA-INVERTASE FROM LAMBDOID PROPHAGE"/>
    <property type="match status" value="1"/>
</dbReference>
<evidence type="ECO:0000259" key="7">
    <source>
        <dbReference type="PROSITE" id="PS51736"/>
    </source>
</evidence>
<dbReference type="GO" id="GO:0003677">
    <property type="term" value="F:DNA binding"/>
    <property type="evidence" value="ECO:0007669"/>
    <property type="project" value="UniProtKB-KW"/>
</dbReference>
<dbReference type="GO" id="GO:0015074">
    <property type="term" value="P:DNA integration"/>
    <property type="evidence" value="ECO:0007669"/>
    <property type="project" value="UniProtKB-KW"/>
</dbReference>
<dbReference type="AlphaFoldDB" id="A0A562J4Z1"/>
<sequence length="202" mass="23509">MSNKIYGYIRVSSKEQNTDRQKQALLEYGVDERDIIEDKVSGKDFNRNGYLTLKNSLLRDGDTLVIKELDRLGRNMDMIKNEWQEIQSNGIDIAVLDTPILNTKNKSDLEKKLIANIVFELLAYMAEKERIKIKARQAEGIAIAKSKGLYKGRKKIVNENFKNVYNDWKKGKLTAVKAIEMLEMKKSTFYRRVKEYNHFLGH</sequence>
<evidence type="ECO:0000256" key="5">
    <source>
        <dbReference type="PIRSR" id="PIRSR606118-50"/>
    </source>
</evidence>
<comment type="caution">
    <text evidence="8">The sequence shown here is derived from an EMBL/GenBank/DDBJ whole genome shotgun (WGS) entry which is preliminary data.</text>
</comment>
<dbReference type="PROSITE" id="PS00397">
    <property type="entry name" value="RECOMBINASES_1"/>
    <property type="match status" value="1"/>
</dbReference>
<dbReference type="InterPro" id="IPR006119">
    <property type="entry name" value="Resolv_N"/>
</dbReference>
<dbReference type="CDD" id="cd03768">
    <property type="entry name" value="SR_ResInv"/>
    <property type="match status" value="1"/>
</dbReference>
<keyword evidence="4" id="KW-0233">DNA recombination</keyword>
<reference evidence="8 9" key="1">
    <citation type="submission" date="2019-07" db="EMBL/GenBank/DDBJ databases">
        <title>Genomic Encyclopedia of Type Strains, Phase I: the one thousand microbial genomes (KMG-I) project.</title>
        <authorList>
            <person name="Kyrpides N."/>
        </authorList>
    </citation>
    <scope>NUCLEOTIDE SEQUENCE [LARGE SCALE GENOMIC DNA]</scope>
    <source>
        <strain evidence="8 9">DSM 13558</strain>
    </source>
</reference>
<protein>
    <submittedName>
        <fullName evidence="8">DNA invertase Pin-like site-specific DNA recombinase</fullName>
    </submittedName>
</protein>
<name>A0A562J4Z1_9FIRM</name>
<dbReference type="Pfam" id="PF00239">
    <property type="entry name" value="Resolvase"/>
    <property type="match status" value="1"/>
</dbReference>
<evidence type="ECO:0000256" key="6">
    <source>
        <dbReference type="PROSITE-ProRule" id="PRU10137"/>
    </source>
</evidence>
<evidence type="ECO:0000256" key="2">
    <source>
        <dbReference type="ARBA" id="ARBA00022908"/>
    </source>
</evidence>
<accession>A0A562J4Z1</accession>
<dbReference type="SMART" id="SM00857">
    <property type="entry name" value="Resolvase"/>
    <property type="match status" value="1"/>
</dbReference>
<dbReference type="RefSeq" id="WP_145085437.1">
    <property type="nucleotide sequence ID" value="NZ_VLKH01000010.1"/>
</dbReference>
<dbReference type="PROSITE" id="PS00398">
    <property type="entry name" value="RECOMBINASES_2"/>
    <property type="match status" value="1"/>
</dbReference>
<feature type="domain" description="Resolvase/invertase-type recombinase catalytic" evidence="7">
    <location>
        <begin position="4"/>
        <end position="148"/>
    </location>
</feature>
<dbReference type="Gene3D" id="3.40.50.1390">
    <property type="entry name" value="Resolvase, N-terminal catalytic domain"/>
    <property type="match status" value="1"/>
</dbReference>
<dbReference type="PROSITE" id="PS51736">
    <property type="entry name" value="RECOMBINASES_3"/>
    <property type="match status" value="1"/>
</dbReference>